<evidence type="ECO:0008006" key="6">
    <source>
        <dbReference type="Google" id="ProtNLM"/>
    </source>
</evidence>
<dbReference type="RefSeq" id="WP_219533104.1">
    <property type="nucleotide sequence ID" value="NZ_JAHKRM010000016.1"/>
</dbReference>
<dbReference type="EMBL" id="JBHUCM010000016">
    <property type="protein sequence ID" value="MFD1539238.1"/>
    <property type="molecule type" value="Genomic_DNA"/>
</dbReference>
<evidence type="ECO:0000313" key="4">
    <source>
        <dbReference type="EMBL" id="MFD1539238.1"/>
    </source>
</evidence>
<organism evidence="4 5">
    <name type="scientific">Nonomuraea guangzhouensis</name>
    <dbReference type="NCBI Taxonomy" id="1291555"/>
    <lineage>
        <taxon>Bacteria</taxon>
        <taxon>Bacillati</taxon>
        <taxon>Actinomycetota</taxon>
        <taxon>Actinomycetes</taxon>
        <taxon>Streptosporangiales</taxon>
        <taxon>Streptosporangiaceae</taxon>
        <taxon>Nonomuraea</taxon>
    </lineage>
</organism>
<sequence>MINSSESGSRTATSHALEDHLAEWSLRTGITVEIWALPKQPLPARITEIVHGAIRDVLQEVERQAQARTVSIALTVASGGLRLTVRDDGLGTSAKAYEAALGGRRVELAGIGGGLTVNGVQGQGTTVSATVPRRALG</sequence>
<protein>
    <recommendedName>
        <fullName evidence="6">Histidine kinase/HSP90-like ATPase domain-containing protein</fullName>
    </recommendedName>
</protein>
<name>A0ABW4G9Q8_9ACTN</name>
<evidence type="ECO:0000256" key="2">
    <source>
        <dbReference type="ARBA" id="ARBA00022777"/>
    </source>
</evidence>
<evidence type="ECO:0000256" key="1">
    <source>
        <dbReference type="ARBA" id="ARBA00022679"/>
    </source>
</evidence>
<gene>
    <name evidence="4" type="ORF">ACFSJ0_19430</name>
</gene>
<evidence type="ECO:0000256" key="3">
    <source>
        <dbReference type="ARBA" id="ARBA00023012"/>
    </source>
</evidence>
<reference evidence="5" key="1">
    <citation type="journal article" date="2019" name="Int. J. Syst. Evol. Microbiol.">
        <title>The Global Catalogue of Microorganisms (GCM) 10K type strain sequencing project: providing services to taxonomists for standard genome sequencing and annotation.</title>
        <authorList>
            <consortium name="The Broad Institute Genomics Platform"/>
            <consortium name="The Broad Institute Genome Sequencing Center for Infectious Disease"/>
            <person name="Wu L."/>
            <person name="Ma J."/>
        </authorList>
    </citation>
    <scope>NUCLEOTIDE SEQUENCE [LARGE SCALE GENOMIC DNA]</scope>
    <source>
        <strain evidence="5">CGMCC 1.15399</strain>
    </source>
</reference>
<keyword evidence="5" id="KW-1185">Reference proteome</keyword>
<evidence type="ECO:0000313" key="5">
    <source>
        <dbReference type="Proteomes" id="UP001597097"/>
    </source>
</evidence>
<accession>A0ABW4G9Q8</accession>
<comment type="caution">
    <text evidence="4">The sequence shown here is derived from an EMBL/GenBank/DDBJ whole genome shotgun (WGS) entry which is preliminary data.</text>
</comment>
<proteinExistence type="predicted"/>
<keyword evidence="2" id="KW-0418">Kinase</keyword>
<keyword evidence="3" id="KW-0902">Two-component regulatory system</keyword>
<dbReference type="InterPro" id="IPR050482">
    <property type="entry name" value="Sensor_HK_TwoCompSys"/>
</dbReference>
<dbReference type="PANTHER" id="PTHR24421">
    <property type="entry name" value="NITRATE/NITRITE SENSOR PROTEIN NARX-RELATED"/>
    <property type="match status" value="1"/>
</dbReference>
<dbReference type="Proteomes" id="UP001597097">
    <property type="component" value="Unassembled WGS sequence"/>
</dbReference>
<keyword evidence="1" id="KW-0808">Transferase</keyword>